<dbReference type="InterPro" id="IPR024623">
    <property type="entry name" value="YtxH"/>
</dbReference>
<dbReference type="Proteomes" id="UP000199452">
    <property type="component" value="Unassembled WGS sequence"/>
</dbReference>
<dbReference type="OrthoDB" id="598035at2"/>
<protein>
    <submittedName>
        <fullName evidence="2">YtxH-like protein</fullName>
    </submittedName>
</protein>
<evidence type="ECO:0000256" key="1">
    <source>
        <dbReference type="SAM" id="Coils"/>
    </source>
</evidence>
<feature type="coiled-coil region" evidence="1">
    <location>
        <begin position="48"/>
        <end position="83"/>
    </location>
</feature>
<name>A0A1G6R4D2_9BACT</name>
<dbReference type="AlphaFoldDB" id="A0A1G6R4D2"/>
<proteinExistence type="predicted"/>
<dbReference type="RefSeq" id="WP_092440267.1">
    <property type="nucleotide sequence ID" value="NZ_FMYP01000069.1"/>
</dbReference>
<dbReference type="STRING" id="1640674.SAMN05216323_10693"/>
<dbReference type="EMBL" id="FMYP01000069">
    <property type="protein sequence ID" value="SDC98776.1"/>
    <property type="molecule type" value="Genomic_DNA"/>
</dbReference>
<keyword evidence="1" id="KW-0175">Coiled coil</keyword>
<sequence length="86" mass="9197">MENSNDSGKIVMALLLGAAVGAALGVLFAPDKGSVTRSKLMSGAKDMAEDLKKKMMDETSDLRNKAEDLEDLAEEKLHNMTNKAKG</sequence>
<reference evidence="2 3" key="1">
    <citation type="submission" date="2016-09" db="EMBL/GenBank/DDBJ databases">
        <authorList>
            <person name="Capua I."/>
            <person name="De Benedictis P."/>
            <person name="Joannis T."/>
            <person name="Lombin L.H."/>
            <person name="Cattoli G."/>
        </authorList>
    </citation>
    <scope>NUCLEOTIDE SEQUENCE [LARGE SCALE GENOMIC DNA]</scope>
    <source>
        <strain evidence="2 3">A7P-90m</strain>
    </source>
</reference>
<organism evidence="2 3">
    <name type="scientific">Williamwhitmania taraxaci</name>
    <dbReference type="NCBI Taxonomy" id="1640674"/>
    <lineage>
        <taxon>Bacteria</taxon>
        <taxon>Pseudomonadati</taxon>
        <taxon>Bacteroidota</taxon>
        <taxon>Bacteroidia</taxon>
        <taxon>Bacteroidales</taxon>
        <taxon>Williamwhitmaniaceae</taxon>
        <taxon>Williamwhitmania</taxon>
    </lineage>
</organism>
<evidence type="ECO:0000313" key="3">
    <source>
        <dbReference type="Proteomes" id="UP000199452"/>
    </source>
</evidence>
<evidence type="ECO:0000313" key="2">
    <source>
        <dbReference type="EMBL" id="SDC98776.1"/>
    </source>
</evidence>
<keyword evidence="3" id="KW-1185">Reference proteome</keyword>
<accession>A0A1G6R4D2</accession>
<gene>
    <name evidence="2" type="ORF">SAMN05216323_10693</name>
</gene>
<dbReference type="Pfam" id="PF12732">
    <property type="entry name" value="YtxH"/>
    <property type="match status" value="1"/>
</dbReference>